<reference evidence="3" key="2">
    <citation type="submission" date="2025-08" db="UniProtKB">
        <authorList>
            <consortium name="Ensembl"/>
        </authorList>
    </citation>
    <scope>IDENTIFICATION</scope>
</reference>
<organism evidence="3 4">
    <name type="scientific">Tetraodon nigroviridis</name>
    <name type="common">Spotted green pufferfish</name>
    <name type="synonym">Chelonodon nigroviridis</name>
    <dbReference type="NCBI Taxonomy" id="99883"/>
    <lineage>
        <taxon>Eukaryota</taxon>
        <taxon>Metazoa</taxon>
        <taxon>Chordata</taxon>
        <taxon>Craniata</taxon>
        <taxon>Vertebrata</taxon>
        <taxon>Euteleostomi</taxon>
        <taxon>Actinopterygii</taxon>
        <taxon>Neopterygii</taxon>
        <taxon>Teleostei</taxon>
        <taxon>Neoteleostei</taxon>
        <taxon>Acanthomorphata</taxon>
        <taxon>Eupercaria</taxon>
        <taxon>Tetraodontiformes</taxon>
        <taxon>Tetradontoidea</taxon>
        <taxon>Tetraodontidae</taxon>
        <taxon>Tetraodon</taxon>
    </lineage>
</organism>
<dbReference type="Ensembl" id="ENSTNIT00000003204.1">
    <property type="protein sequence ID" value="ENSTNIP00000003036.1"/>
    <property type="gene ID" value="ENSTNIG00000000630.1"/>
</dbReference>
<evidence type="ECO:0000259" key="2">
    <source>
        <dbReference type="Pfam" id="PF09727"/>
    </source>
</evidence>
<dbReference type="AlphaFoldDB" id="H3C467"/>
<dbReference type="HOGENOM" id="CLU_1829880_0_0_1"/>
<feature type="domain" description="Cortactin-binding protein-2 N-terminal" evidence="2">
    <location>
        <begin position="5"/>
        <end position="141"/>
    </location>
</feature>
<keyword evidence="1" id="KW-0175">Coiled coil</keyword>
<evidence type="ECO:0000313" key="3">
    <source>
        <dbReference type="Ensembl" id="ENSTNIP00000003036.1"/>
    </source>
</evidence>
<reference evidence="4" key="1">
    <citation type="journal article" date="2004" name="Nature">
        <title>Genome duplication in the teleost fish Tetraodon nigroviridis reveals the early vertebrate proto-karyotype.</title>
        <authorList>
            <person name="Jaillon O."/>
            <person name="Aury J.-M."/>
            <person name="Brunet F."/>
            <person name="Petit J.-L."/>
            <person name="Stange-Thomann N."/>
            <person name="Mauceli E."/>
            <person name="Bouneau L."/>
            <person name="Fischer C."/>
            <person name="Ozouf-Costaz C."/>
            <person name="Bernot A."/>
            <person name="Nicaud S."/>
            <person name="Jaffe D."/>
            <person name="Fisher S."/>
            <person name="Lutfalla G."/>
            <person name="Dossat C."/>
            <person name="Segurens B."/>
            <person name="Dasilva C."/>
            <person name="Salanoubat M."/>
            <person name="Levy M."/>
            <person name="Boudet N."/>
            <person name="Castellano S."/>
            <person name="Anthouard V."/>
            <person name="Jubin C."/>
            <person name="Castelli V."/>
            <person name="Katinka M."/>
            <person name="Vacherie B."/>
            <person name="Biemont C."/>
            <person name="Skalli Z."/>
            <person name="Cattolico L."/>
            <person name="Poulain J."/>
            <person name="De Berardinis V."/>
            <person name="Cruaud C."/>
            <person name="Duprat S."/>
            <person name="Brottier P."/>
            <person name="Coutanceau J.-P."/>
            <person name="Gouzy J."/>
            <person name="Parra G."/>
            <person name="Lardier G."/>
            <person name="Chapple C."/>
            <person name="McKernan K.J."/>
            <person name="McEwan P."/>
            <person name="Bosak S."/>
            <person name="Kellis M."/>
            <person name="Volff J.-N."/>
            <person name="Guigo R."/>
            <person name="Zody M.C."/>
            <person name="Mesirov J."/>
            <person name="Lindblad-Toh K."/>
            <person name="Birren B."/>
            <person name="Nusbaum C."/>
            <person name="Kahn D."/>
            <person name="Robinson-Rechavi M."/>
            <person name="Laudet V."/>
            <person name="Schachter V."/>
            <person name="Quetier F."/>
            <person name="Saurin W."/>
            <person name="Scarpelli C."/>
            <person name="Wincker P."/>
            <person name="Lander E.S."/>
            <person name="Weissenbach J."/>
            <person name="Roest Crollius H."/>
        </authorList>
    </citation>
    <scope>NUCLEOTIDE SEQUENCE [LARGE SCALE GENOMIC DNA]</scope>
</reference>
<dbReference type="PANTHER" id="PTHR23166:SF4">
    <property type="entry name" value="FILAMIN A-INTERACTING PROTEIN 1-LIKE"/>
    <property type="match status" value="1"/>
</dbReference>
<protein>
    <recommendedName>
        <fullName evidence="2">Cortactin-binding protein-2 N-terminal domain-containing protein</fullName>
    </recommendedName>
</protein>
<proteinExistence type="predicted"/>
<dbReference type="InterPro" id="IPR019131">
    <property type="entry name" value="Cortactin-binding_p2_N"/>
</dbReference>
<keyword evidence="4" id="KW-1185">Reference proteome</keyword>
<dbReference type="InterPro" id="IPR050719">
    <property type="entry name" value="Cortactin-Actin_Reg"/>
</dbReference>
<dbReference type="PANTHER" id="PTHR23166">
    <property type="entry name" value="FILAMIN/GPBP-INTERACTING PROTEIN"/>
    <property type="match status" value="1"/>
</dbReference>
<reference evidence="3" key="3">
    <citation type="submission" date="2025-09" db="UniProtKB">
        <authorList>
            <consortium name="Ensembl"/>
        </authorList>
    </citation>
    <scope>IDENTIFICATION</scope>
</reference>
<evidence type="ECO:0000313" key="4">
    <source>
        <dbReference type="Proteomes" id="UP000007303"/>
    </source>
</evidence>
<name>H3C467_TETNG</name>
<accession>H3C467</accession>
<dbReference type="InParanoid" id="H3C467"/>
<dbReference type="Proteomes" id="UP000007303">
    <property type="component" value="Unassembled WGS sequence"/>
</dbReference>
<dbReference type="GeneTree" id="ENSGT00940000173044"/>
<sequence length="141" mass="16098">HSRGDLSRDDLLFLLGILEGELQARDEVIAVLESERTDSARLAAQYGFSGPENVLRALRRDSLRAHTFHLENVYEKPIAEFKQMLETYKCCSLRVLDLLFELSHSHGRTLTKLEGEDSSEDVLLHKSNGLTSRLGQDRQRF</sequence>
<evidence type="ECO:0000256" key="1">
    <source>
        <dbReference type="ARBA" id="ARBA00023054"/>
    </source>
</evidence>
<dbReference type="Pfam" id="PF09727">
    <property type="entry name" value="CortBP2"/>
    <property type="match status" value="1"/>
</dbReference>